<dbReference type="InterPro" id="IPR020026">
    <property type="entry name" value="PseC"/>
</dbReference>
<dbReference type="GO" id="GO:0008483">
    <property type="term" value="F:transaminase activity"/>
    <property type="evidence" value="ECO:0007669"/>
    <property type="project" value="UniProtKB-KW"/>
</dbReference>
<dbReference type="PIRSF" id="PIRSF000390">
    <property type="entry name" value="PLP_StrS"/>
    <property type="match status" value="1"/>
</dbReference>
<dbReference type="NCBIfam" id="TIGR03588">
    <property type="entry name" value="PseC"/>
    <property type="match status" value="1"/>
</dbReference>
<keyword evidence="4" id="KW-0808">Transferase</keyword>
<dbReference type="InterPro" id="IPR015422">
    <property type="entry name" value="PyrdxlP-dep_Trfase_small"/>
</dbReference>
<evidence type="ECO:0000256" key="2">
    <source>
        <dbReference type="ARBA" id="ARBA00037999"/>
    </source>
</evidence>
<organism evidence="4 5">
    <name type="scientific">Catenovulum adriaticum</name>
    <dbReference type="NCBI Taxonomy" id="2984846"/>
    <lineage>
        <taxon>Bacteria</taxon>
        <taxon>Pseudomonadati</taxon>
        <taxon>Pseudomonadota</taxon>
        <taxon>Gammaproteobacteria</taxon>
        <taxon>Alteromonadales</taxon>
        <taxon>Alteromonadaceae</taxon>
        <taxon>Catenovulum</taxon>
    </lineage>
</organism>
<keyword evidence="5" id="KW-1185">Reference proteome</keyword>
<dbReference type="PANTHER" id="PTHR30244">
    <property type="entry name" value="TRANSAMINASE"/>
    <property type="match status" value="1"/>
</dbReference>
<evidence type="ECO:0000313" key="4">
    <source>
        <dbReference type="EMBL" id="WAJ71034.1"/>
    </source>
</evidence>
<protein>
    <submittedName>
        <fullName evidence="4">UDP-4-amino-4, 6-dideoxy-N-acetyl-beta-L-altrosamine transaminase</fullName>
        <ecNumber evidence="4">2.6.1.92</ecNumber>
    </submittedName>
</protein>
<dbReference type="Proteomes" id="UP001163726">
    <property type="component" value="Chromosome"/>
</dbReference>
<dbReference type="EMBL" id="CP109965">
    <property type="protein sequence ID" value="WAJ71034.1"/>
    <property type="molecule type" value="Genomic_DNA"/>
</dbReference>
<dbReference type="Gene3D" id="3.90.1150.10">
    <property type="entry name" value="Aspartate Aminotransferase, domain 1"/>
    <property type="match status" value="1"/>
</dbReference>
<dbReference type="InterPro" id="IPR000653">
    <property type="entry name" value="DegT/StrS_aminotransferase"/>
</dbReference>
<dbReference type="PANTHER" id="PTHR30244:SF34">
    <property type="entry name" value="DTDP-4-AMINO-4,6-DIDEOXYGALACTOSE TRANSAMINASE"/>
    <property type="match status" value="1"/>
</dbReference>
<name>A0ABY7ANE7_9ALTE</name>
<dbReference type="Pfam" id="PF01041">
    <property type="entry name" value="DegT_DnrJ_EryC1"/>
    <property type="match status" value="1"/>
</dbReference>
<dbReference type="CDD" id="cd00616">
    <property type="entry name" value="AHBA_syn"/>
    <property type="match status" value="1"/>
</dbReference>
<accession>A0ABY7ANE7</accession>
<evidence type="ECO:0000256" key="1">
    <source>
        <dbReference type="ARBA" id="ARBA00022898"/>
    </source>
</evidence>
<keyword evidence="1 3" id="KW-0663">Pyridoxal phosphate</keyword>
<gene>
    <name evidence="4" type="primary">pseC</name>
    <name evidence="4" type="ORF">OLW01_04315</name>
</gene>
<evidence type="ECO:0000256" key="3">
    <source>
        <dbReference type="RuleBase" id="RU004508"/>
    </source>
</evidence>
<reference evidence="4" key="1">
    <citation type="submission" date="2022-10" db="EMBL/GenBank/DDBJ databases">
        <title>Catenovulum adriacola sp. nov. isolated in the Harbour of Susak.</title>
        <authorList>
            <person name="Schoch T."/>
            <person name="Reich S.J."/>
            <person name="Stoeferle S."/>
            <person name="Flaiz M."/>
            <person name="Kazda M."/>
            <person name="Riedel C.U."/>
            <person name="Duerre P."/>
        </authorList>
    </citation>
    <scope>NUCLEOTIDE SEQUENCE</scope>
    <source>
        <strain evidence="4">TS8</strain>
    </source>
</reference>
<dbReference type="InterPro" id="IPR015421">
    <property type="entry name" value="PyrdxlP-dep_Trfase_major"/>
</dbReference>
<sequence length="381" mass="42977">MIPYGKHQIDNTDIEAVVEVLQNQFLTQGQQVPLFEQALCDYTGADYALAVNSATSALHVACLALDIGKNDVVWTTPITFVASANCIRFCDATVDFVDIDPASRNVSVDVLKQKLILAEQNQQLPKALIVVHFAGVSCEMQQISQLCQQYGVKIIEDACHALGGDYQNQKIGNCRYSDISIFSFHPVKSITTAEGGALLSNQIELIEKAKLYAKHGVTRDSQLMQTQLDEPWAYQQLTLGYNYRLSDLNAALGISQLKKLDSFIKQRRQLAYRYLEKLQHLALVLPSELQLKSSACHLFSIEFLAFDRKQAYLAFQAAQIGVNVHYMPVHWQPYYQQLGFKKGDFPISEQYYKRTLTLPLFPDMSIEQQDQVIALLENLLQ</sequence>
<keyword evidence="4" id="KW-0032">Aminotransferase</keyword>
<evidence type="ECO:0000313" key="5">
    <source>
        <dbReference type="Proteomes" id="UP001163726"/>
    </source>
</evidence>
<dbReference type="SUPFAM" id="SSF53383">
    <property type="entry name" value="PLP-dependent transferases"/>
    <property type="match status" value="1"/>
</dbReference>
<comment type="similarity">
    <text evidence="2 3">Belongs to the DegT/DnrJ/EryC1 family.</text>
</comment>
<dbReference type="RefSeq" id="WP_268075498.1">
    <property type="nucleotide sequence ID" value="NZ_CP109965.1"/>
</dbReference>
<dbReference type="Gene3D" id="3.40.640.10">
    <property type="entry name" value="Type I PLP-dependent aspartate aminotransferase-like (Major domain)"/>
    <property type="match status" value="1"/>
</dbReference>
<proteinExistence type="inferred from homology"/>
<dbReference type="EC" id="2.6.1.92" evidence="4"/>
<dbReference type="InterPro" id="IPR015424">
    <property type="entry name" value="PyrdxlP-dep_Trfase"/>
</dbReference>